<dbReference type="InterPro" id="IPR017853">
    <property type="entry name" value="GH"/>
</dbReference>
<evidence type="ECO:0000313" key="5">
    <source>
        <dbReference type="Proteomes" id="UP001596119"/>
    </source>
</evidence>
<dbReference type="SUPFAM" id="SSF51445">
    <property type="entry name" value="(Trans)glycosidases"/>
    <property type="match status" value="1"/>
</dbReference>
<proteinExistence type="inferred from homology"/>
<feature type="domain" description="Glycosyl hydrolase family 13 catalytic" evidence="3">
    <location>
        <begin position="15"/>
        <end position="410"/>
    </location>
</feature>
<evidence type="ECO:0000256" key="2">
    <source>
        <dbReference type="SAM" id="MobiDB-lite"/>
    </source>
</evidence>
<dbReference type="EMBL" id="JBHSQK010000012">
    <property type="protein sequence ID" value="MFC5948153.1"/>
    <property type="molecule type" value="Genomic_DNA"/>
</dbReference>
<feature type="compositionally biased region" description="Basic and acidic residues" evidence="2">
    <location>
        <begin position="403"/>
        <end position="423"/>
    </location>
</feature>
<comment type="caution">
    <text evidence="4">The sequence shown here is derived from an EMBL/GenBank/DDBJ whole genome shotgun (WGS) entry which is preliminary data.</text>
</comment>
<dbReference type="GO" id="GO:0016787">
    <property type="term" value="F:hydrolase activity"/>
    <property type="evidence" value="ECO:0007669"/>
    <property type="project" value="UniProtKB-KW"/>
</dbReference>
<feature type="compositionally biased region" description="Pro residues" evidence="2">
    <location>
        <begin position="384"/>
        <end position="400"/>
    </location>
</feature>
<gene>
    <name evidence="4" type="ORF">ACFQH9_07690</name>
</gene>
<evidence type="ECO:0000313" key="4">
    <source>
        <dbReference type="EMBL" id="MFC5948153.1"/>
    </source>
</evidence>
<dbReference type="PANTHER" id="PTHR10357">
    <property type="entry name" value="ALPHA-AMYLASE FAMILY MEMBER"/>
    <property type="match status" value="1"/>
</dbReference>
<keyword evidence="5" id="KW-1185">Reference proteome</keyword>
<dbReference type="Gene3D" id="3.90.400.10">
    <property type="entry name" value="Oligo-1,6-glucosidase, Domain 2"/>
    <property type="match status" value="1"/>
</dbReference>
<dbReference type="SMART" id="SM00642">
    <property type="entry name" value="Aamy"/>
    <property type="match status" value="1"/>
</dbReference>
<dbReference type="InterPro" id="IPR006047">
    <property type="entry name" value="GH13_cat_dom"/>
</dbReference>
<evidence type="ECO:0000259" key="3">
    <source>
        <dbReference type="SMART" id="SM00642"/>
    </source>
</evidence>
<dbReference type="InterPro" id="IPR045857">
    <property type="entry name" value="O16G_dom_2"/>
</dbReference>
<sequence length="547" mass="59349">MRHDGRWWTEAVVYQVHVRSFADSDGDGVGDLAGVRSRLGYLELLGVDAIALSAVDPSPGLDQGYDVTDPREVDPLLGTLDDLDGLIADAHAHGLRVIVDVVPNHTSDQHEWFRAAVSSAPGSPERARYHFHPGRGERGERPPNNWQSVSGGPAWTRCTVTDEDGTRRPDEWYLHLFGPGQPDLNWENPEVWAELEKTLRFWCDRGVDGLRIDVAHGMAKAAGLPDDRRQPGWTPVSDALVDPRFDQDAVHDVHRMIRAVLDHYPDRMAVGEVGPVRDDARWACYVRRDELHLAVHPALREAAFDAAQVRTAVDRTLDAATSVGAPAVWTLANHDLVRPATRYGGEERDGAPGPARARAMALVALALPGAAFVYQGDELGLPDATPPDATPPDATPPEATPPDARRDPAREQSEHADRGRDGARVPLPWEGGAPGYGFTTGTPWLPVPEEYGALTAADQLEDPDSTLSLFRYALELRRGHPAFHGDQVEWFGAPAGCLAFRRTGSTLVCALNAGDRAVPLPPGDVLLTSGPLTECGELPPDTAAWLA</sequence>
<evidence type="ECO:0000256" key="1">
    <source>
        <dbReference type="ARBA" id="ARBA00008061"/>
    </source>
</evidence>
<dbReference type="Proteomes" id="UP001596119">
    <property type="component" value="Unassembled WGS sequence"/>
</dbReference>
<feature type="region of interest" description="Disordered" evidence="2">
    <location>
        <begin position="378"/>
        <end position="433"/>
    </location>
</feature>
<keyword evidence="4" id="KW-0378">Hydrolase</keyword>
<dbReference type="Gene3D" id="3.20.20.80">
    <property type="entry name" value="Glycosidases"/>
    <property type="match status" value="1"/>
</dbReference>
<comment type="similarity">
    <text evidence="1">Belongs to the glycosyl hydrolase 13 family.</text>
</comment>
<organism evidence="4 5">
    <name type="scientific">Pseudonocardia lutea</name>
    <dbReference type="NCBI Taxonomy" id="2172015"/>
    <lineage>
        <taxon>Bacteria</taxon>
        <taxon>Bacillati</taxon>
        <taxon>Actinomycetota</taxon>
        <taxon>Actinomycetes</taxon>
        <taxon>Pseudonocardiales</taxon>
        <taxon>Pseudonocardiaceae</taxon>
        <taxon>Pseudonocardia</taxon>
    </lineage>
</organism>
<dbReference type="PANTHER" id="PTHR10357:SF179">
    <property type="entry name" value="NEUTRAL AND BASIC AMINO ACID TRANSPORT PROTEIN RBAT"/>
    <property type="match status" value="1"/>
</dbReference>
<reference evidence="5" key="1">
    <citation type="journal article" date="2019" name="Int. J. Syst. Evol. Microbiol.">
        <title>The Global Catalogue of Microorganisms (GCM) 10K type strain sequencing project: providing services to taxonomists for standard genome sequencing and annotation.</title>
        <authorList>
            <consortium name="The Broad Institute Genomics Platform"/>
            <consortium name="The Broad Institute Genome Sequencing Center for Infectious Disease"/>
            <person name="Wu L."/>
            <person name="Ma J."/>
        </authorList>
    </citation>
    <scope>NUCLEOTIDE SEQUENCE [LARGE SCALE GENOMIC DNA]</scope>
    <source>
        <strain evidence="5">CGMCC 4.7397</strain>
    </source>
</reference>
<accession>A0ABW1I5R8</accession>
<protein>
    <submittedName>
        <fullName evidence="4">Alpha-amylase family glycosyl hydrolase</fullName>
    </submittedName>
</protein>
<dbReference type="RefSeq" id="WP_379565217.1">
    <property type="nucleotide sequence ID" value="NZ_JBHSQK010000012.1"/>
</dbReference>
<dbReference type="Pfam" id="PF00128">
    <property type="entry name" value="Alpha-amylase"/>
    <property type="match status" value="1"/>
</dbReference>
<feature type="region of interest" description="Disordered" evidence="2">
    <location>
        <begin position="133"/>
        <end position="154"/>
    </location>
</feature>
<name>A0ABW1I5R8_9PSEU</name>